<evidence type="ECO:0000256" key="6">
    <source>
        <dbReference type="ARBA" id="ARBA00022692"/>
    </source>
</evidence>
<dbReference type="Proteomes" id="UP000476511">
    <property type="component" value="Unassembled WGS sequence"/>
</dbReference>
<dbReference type="PROSITE" id="PS50109">
    <property type="entry name" value="HIS_KIN"/>
    <property type="match status" value="1"/>
</dbReference>
<organism evidence="13 14">
    <name type="scientific">Agromyces kandeliae</name>
    <dbReference type="NCBI Taxonomy" id="2666141"/>
    <lineage>
        <taxon>Bacteria</taxon>
        <taxon>Bacillati</taxon>
        <taxon>Actinomycetota</taxon>
        <taxon>Actinomycetes</taxon>
        <taxon>Micrococcales</taxon>
        <taxon>Microbacteriaceae</taxon>
        <taxon>Agromyces</taxon>
    </lineage>
</organism>
<keyword evidence="10 11" id="KW-0472">Membrane</keyword>
<evidence type="ECO:0000256" key="3">
    <source>
        <dbReference type="ARBA" id="ARBA00012438"/>
    </source>
</evidence>
<feature type="domain" description="Histidine kinase" evidence="12">
    <location>
        <begin position="389"/>
        <end position="573"/>
    </location>
</feature>
<dbReference type="Pfam" id="PF02518">
    <property type="entry name" value="HATPase_c"/>
    <property type="match status" value="1"/>
</dbReference>
<evidence type="ECO:0000256" key="9">
    <source>
        <dbReference type="ARBA" id="ARBA00023012"/>
    </source>
</evidence>
<evidence type="ECO:0000256" key="10">
    <source>
        <dbReference type="ARBA" id="ARBA00023136"/>
    </source>
</evidence>
<dbReference type="InterPro" id="IPR033463">
    <property type="entry name" value="sCache_3"/>
</dbReference>
<keyword evidence="7" id="KW-0808">Transferase</keyword>
<dbReference type="InterPro" id="IPR029151">
    <property type="entry name" value="Sensor-like_sf"/>
</dbReference>
<comment type="subcellular location">
    <subcellularLocation>
        <location evidence="2">Cell membrane</location>
        <topology evidence="2">Multi-pass membrane protein</topology>
    </subcellularLocation>
</comment>
<feature type="transmembrane region" description="Helical" evidence="11">
    <location>
        <begin position="49"/>
        <end position="74"/>
    </location>
</feature>
<dbReference type="AlphaFoldDB" id="A0A6L5R625"/>
<keyword evidence="14" id="KW-1185">Reference proteome</keyword>
<dbReference type="PANTHER" id="PTHR43547:SF10">
    <property type="entry name" value="SENSOR HISTIDINE KINASE DCUS"/>
    <property type="match status" value="1"/>
</dbReference>
<protein>
    <recommendedName>
        <fullName evidence="3">histidine kinase</fullName>
        <ecNumber evidence="3">2.7.13.3</ecNumber>
    </recommendedName>
</protein>
<dbReference type="InterPro" id="IPR003594">
    <property type="entry name" value="HATPase_dom"/>
</dbReference>
<dbReference type="EMBL" id="WKJD01000021">
    <property type="protein sequence ID" value="MRX45345.1"/>
    <property type="molecule type" value="Genomic_DNA"/>
</dbReference>
<evidence type="ECO:0000259" key="12">
    <source>
        <dbReference type="PROSITE" id="PS50109"/>
    </source>
</evidence>
<keyword evidence="8 11" id="KW-1133">Transmembrane helix</keyword>
<keyword evidence="4" id="KW-1003">Cell membrane</keyword>
<dbReference type="InterPro" id="IPR005467">
    <property type="entry name" value="His_kinase_dom"/>
</dbReference>
<dbReference type="PRINTS" id="PR00344">
    <property type="entry name" value="BCTRLSENSOR"/>
</dbReference>
<evidence type="ECO:0000313" key="13">
    <source>
        <dbReference type="EMBL" id="MRX45345.1"/>
    </source>
</evidence>
<keyword evidence="7" id="KW-0418">Kinase</keyword>
<feature type="transmembrane region" description="Helical" evidence="11">
    <location>
        <begin position="211"/>
        <end position="232"/>
    </location>
</feature>
<evidence type="ECO:0000256" key="4">
    <source>
        <dbReference type="ARBA" id="ARBA00022475"/>
    </source>
</evidence>
<dbReference type="InterPro" id="IPR000014">
    <property type="entry name" value="PAS"/>
</dbReference>
<gene>
    <name evidence="13" type="ORF">GJR97_16670</name>
</gene>
<evidence type="ECO:0000256" key="1">
    <source>
        <dbReference type="ARBA" id="ARBA00000085"/>
    </source>
</evidence>
<sequence>MFERMARRALVFILFAPRPAAVTPTRRIVRADDDACEVDMVRWVRGWSIAAKLFALQLAVIVALAAIAVALIWADARADVERDAAVKSMAIAQTIANDPFVVDAVRADDPTAALQPYALDVMREAGVDFITIMAPDRTRYTHPDPSQIGQAFLGSIDRALDGEPFSETYTGTLGPSVRSVVPIEDASGEVVALVSAGITVSNTQVALGARIATVVLAAAFMIALGALGAWLLSRYLRRVTWGRGAEEMSRMFAYYEGVLHSLGEGLVLQDDRNRVVLANDRAQELLGLPRGIVGTTPASLDGLDLAPAVAEVLARPDAVVDEIVITPTHVLVVDRDVVVSRSRPGDPHARRVGTVTTLRDHTRLQELTGELATMTTLSDALRSQAHEFANRLHTVIALIELGRPEDAVELASNELALSQALADRLLSAVEEPVLLALLLGKAAQAGERGIRFEVDLPDRLAATGIDPRETITIVGNLIDNALDAASTTAAPEVCVAIEAGEGRLVIAVADSGAGPATGARVFDLGVTGKADAAVGGRHGRGIGLALVRQSVDRLGGRIRVDGSRFEVTLPLPGDAVAAAGPGAPGAAGA</sequence>
<comment type="catalytic activity">
    <reaction evidence="1">
        <text>ATP + protein L-histidine = ADP + protein N-phospho-L-histidine.</text>
        <dbReference type="EC" id="2.7.13.3"/>
    </reaction>
</comment>
<dbReference type="InterPro" id="IPR004358">
    <property type="entry name" value="Sig_transdc_His_kin-like_C"/>
</dbReference>
<proteinExistence type="predicted"/>
<dbReference type="Gene3D" id="3.30.565.10">
    <property type="entry name" value="Histidine kinase-like ATPase, C-terminal domain"/>
    <property type="match status" value="1"/>
</dbReference>
<evidence type="ECO:0000256" key="5">
    <source>
        <dbReference type="ARBA" id="ARBA00022553"/>
    </source>
</evidence>
<dbReference type="SUPFAM" id="SSF103190">
    <property type="entry name" value="Sensory domain-like"/>
    <property type="match status" value="1"/>
</dbReference>
<keyword evidence="5" id="KW-0597">Phosphoprotein</keyword>
<dbReference type="Gene3D" id="3.30.450.20">
    <property type="entry name" value="PAS domain"/>
    <property type="match status" value="2"/>
</dbReference>
<dbReference type="SUPFAM" id="SSF55874">
    <property type="entry name" value="ATPase domain of HSP90 chaperone/DNA topoisomerase II/histidine kinase"/>
    <property type="match status" value="1"/>
</dbReference>
<accession>A0A6L5R625</accession>
<evidence type="ECO:0000313" key="14">
    <source>
        <dbReference type="Proteomes" id="UP000476511"/>
    </source>
</evidence>
<keyword evidence="6 11" id="KW-0812">Transmembrane</keyword>
<evidence type="ECO:0000256" key="8">
    <source>
        <dbReference type="ARBA" id="ARBA00022989"/>
    </source>
</evidence>
<dbReference type="Pfam" id="PF13188">
    <property type="entry name" value="PAS_8"/>
    <property type="match status" value="1"/>
</dbReference>
<dbReference type="Pfam" id="PF17203">
    <property type="entry name" value="sCache_3_2"/>
    <property type="match status" value="1"/>
</dbReference>
<dbReference type="PANTHER" id="PTHR43547">
    <property type="entry name" value="TWO-COMPONENT HISTIDINE KINASE"/>
    <property type="match status" value="1"/>
</dbReference>
<dbReference type="SMART" id="SM00387">
    <property type="entry name" value="HATPase_c"/>
    <property type="match status" value="1"/>
</dbReference>
<dbReference type="GO" id="GO:0000155">
    <property type="term" value="F:phosphorelay sensor kinase activity"/>
    <property type="evidence" value="ECO:0007669"/>
    <property type="project" value="TreeGrafter"/>
</dbReference>
<dbReference type="EC" id="2.7.13.3" evidence="3"/>
<name>A0A6L5R625_9MICO</name>
<dbReference type="InterPro" id="IPR036890">
    <property type="entry name" value="HATPase_C_sf"/>
</dbReference>
<comment type="caution">
    <text evidence="13">The sequence shown here is derived from an EMBL/GenBank/DDBJ whole genome shotgun (WGS) entry which is preliminary data.</text>
</comment>
<keyword evidence="9" id="KW-0902">Two-component regulatory system</keyword>
<reference evidence="13 14" key="1">
    <citation type="submission" date="2019-11" db="EMBL/GenBank/DDBJ databases">
        <title>Agromyces kandeliae sp. nov., isolated from mangrove soil.</title>
        <authorList>
            <person name="Wang R."/>
        </authorList>
    </citation>
    <scope>NUCLEOTIDE SEQUENCE [LARGE SCALE GENOMIC DNA]</scope>
    <source>
        <strain evidence="13 14">Q22</strain>
    </source>
</reference>
<evidence type="ECO:0000256" key="2">
    <source>
        <dbReference type="ARBA" id="ARBA00004651"/>
    </source>
</evidence>
<evidence type="ECO:0000256" key="11">
    <source>
        <dbReference type="SAM" id="Phobius"/>
    </source>
</evidence>
<evidence type="ECO:0000256" key="7">
    <source>
        <dbReference type="ARBA" id="ARBA00022777"/>
    </source>
</evidence>
<dbReference type="GO" id="GO:0005886">
    <property type="term" value="C:plasma membrane"/>
    <property type="evidence" value="ECO:0007669"/>
    <property type="project" value="UniProtKB-SubCell"/>
</dbReference>